<dbReference type="Pfam" id="PF01497">
    <property type="entry name" value="Peripla_BP_2"/>
    <property type="match status" value="1"/>
</dbReference>
<feature type="domain" description="Fe/B12 periplasmic-binding" evidence="3">
    <location>
        <begin position="104"/>
        <end position="379"/>
    </location>
</feature>
<dbReference type="SUPFAM" id="SSF53807">
    <property type="entry name" value="Helical backbone' metal receptor"/>
    <property type="match status" value="1"/>
</dbReference>
<dbReference type="PANTHER" id="PTHR30535">
    <property type="entry name" value="VITAMIN B12-BINDING PROTEIN"/>
    <property type="match status" value="1"/>
</dbReference>
<protein>
    <submittedName>
        <fullName evidence="4">Iron complex transport system substrate-binding protein</fullName>
    </submittedName>
</protein>
<evidence type="ECO:0000259" key="3">
    <source>
        <dbReference type="PROSITE" id="PS50983"/>
    </source>
</evidence>
<dbReference type="PROSITE" id="PS50983">
    <property type="entry name" value="FE_B12_PBP"/>
    <property type="match status" value="1"/>
</dbReference>
<dbReference type="Proteomes" id="UP000224130">
    <property type="component" value="Unassembled WGS sequence"/>
</dbReference>
<dbReference type="InterPro" id="IPR002491">
    <property type="entry name" value="ABC_transptr_periplasmic_BD"/>
</dbReference>
<reference evidence="4 5" key="1">
    <citation type="submission" date="2017-10" db="EMBL/GenBank/DDBJ databases">
        <title>Sequencing the genomes of 1000 actinobacteria strains.</title>
        <authorList>
            <person name="Klenk H.-P."/>
        </authorList>
    </citation>
    <scope>NUCLEOTIDE SEQUENCE [LARGE SCALE GENOMIC DNA]</scope>
    <source>
        <strain evidence="4 5">DSM 21863</strain>
    </source>
</reference>
<feature type="region of interest" description="Disordered" evidence="2">
    <location>
        <begin position="1"/>
        <end position="38"/>
    </location>
</feature>
<dbReference type="NCBIfam" id="TIGR03868">
    <property type="entry name" value="F420-O_ABCperi"/>
    <property type="match status" value="1"/>
</dbReference>
<gene>
    <name evidence="4" type="ORF">ATJ88_1398</name>
</gene>
<evidence type="ECO:0000313" key="4">
    <source>
        <dbReference type="EMBL" id="PFG42727.1"/>
    </source>
</evidence>
<dbReference type="EMBL" id="PDJJ01000001">
    <property type="protein sequence ID" value="PFG42727.1"/>
    <property type="molecule type" value="Genomic_DNA"/>
</dbReference>
<name>A0A2A9EUA3_9MICO</name>
<evidence type="ECO:0000256" key="2">
    <source>
        <dbReference type="SAM" id="MobiDB-lite"/>
    </source>
</evidence>
<dbReference type="PANTHER" id="PTHR30535:SF7">
    <property type="entry name" value="IRON(III) DICITRATE-BINDING PROTEIN"/>
    <property type="match status" value="1"/>
</dbReference>
<comment type="caution">
    <text evidence="4">The sequence shown here is derived from an EMBL/GenBank/DDBJ whole genome shotgun (WGS) entry which is preliminary data.</text>
</comment>
<dbReference type="Gene3D" id="3.40.50.1980">
    <property type="entry name" value="Nitrogenase molybdenum iron protein domain"/>
    <property type="match status" value="2"/>
</dbReference>
<evidence type="ECO:0000313" key="5">
    <source>
        <dbReference type="Proteomes" id="UP000224130"/>
    </source>
</evidence>
<organism evidence="4 5">
    <name type="scientific">Isoptericola jiangsuensis</name>
    <dbReference type="NCBI Taxonomy" id="548579"/>
    <lineage>
        <taxon>Bacteria</taxon>
        <taxon>Bacillati</taxon>
        <taxon>Actinomycetota</taxon>
        <taxon>Actinomycetes</taxon>
        <taxon>Micrococcales</taxon>
        <taxon>Promicromonosporaceae</taxon>
        <taxon>Isoptericola</taxon>
    </lineage>
</organism>
<sequence length="379" mass="38356">MRRAHRHPVIPASADVPPTPPRVAADAPARGTATRPRRGARVATASLAGLAGVALVLGACTSTPEVDGPGSGPTAPGSGADATAYPLTLDNCGTEVTFDAAPQRVVTVKSSTAETMLALGLGDRVVGAAFLDGPLPDDLAAAAQGTAVAEPLSDQVPGTEAVLALEPDLVYAGWESNVSADGAGERDTLHSLGVNTYVAPAACKDPAYMPDPLTFDDVFAEIAEVGQVFDVADAAAALVADQRATLESVTPDDRGLDALWYSSGTDIPYVGAGIGAPAMIMDAVGLGNVAGDVDDTWTALGWESVVEADPDVIVLVDAAWNTADGKIEALEANPATAALTAVQEGRYVTVPFPATEAGVRNVDAVVDLAAQLDALEIDG</sequence>
<feature type="compositionally biased region" description="Low complexity" evidence="2">
    <location>
        <begin position="22"/>
        <end position="34"/>
    </location>
</feature>
<evidence type="ECO:0000256" key="1">
    <source>
        <dbReference type="ARBA" id="ARBA00008814"/>
    </source>
</evidence>
<keyword evidence="5" id="KW-1185">Reference proteome</keyword>
<dbReference type="AlphaFoldDB" id="A0A2A9EUA3"/>
<accession>A0A2A9EUA3</accession>
<dbReference type="InterPro" id="IPR022287">
    <property type="entry name" value="ABC_trnsptr_F420-0_sub-bd_pred"/>
</dbReference>
<dbReference type="InterPro" id="IPR050902">
    <property type="entry name" value="ABC_Transporter_SBP"/>
</dbReference>
<proteinExistence type="inferred from homology"/>
<comment type="similarity">
    <text evidence="1">Belongs to the bacterial solute-binding protein 8 family.</text>
</comment>